<dbReference type="RefSeq" id="WP_188164478.1">
    <property type="nucleotide sequence ID" value="NZ_JACVVX010000002.1"/>
</dbReference>
<organism evidence="1 2">
    <name type="scientific">Oryzicola mucosus</name>
    <dbReference type="NCBI Taxonomy" id="2767425"/>
    <lineage>
        <taxon>Bacteria</taxon>
        <taxon>Pseudomonadati</taxon>
        <taxon>Pseudomonadota</taxon>
        <taxon>Alphaproteobacteria</taxon>
        <taxon>Hyphomicrobiales</taxon>
        <taxon>Phyllobacteriaceae</taxon>
        <taxon>Oryzicola</taxon>
    </lineage>
</organism>
<protein>
    <submittedName>
        <fullName evidence="1">Four helix bundle protein</fullName>
    </submittedName>
</protein>
<name>A0A8J6U4Q3_9HYPH</name>
<sequence>MINSYRDLLVWKAAMELAVACYSVTKAFPNSEVYGMTSQIRRSAASIAANIAEGHGRENTGAFIQFLRIAQGSLKELETHLLLSGQVGLLSDTALSPLLSKAEDIGKMLRAMIRSLQQKTP</sequence>
<dbReference type="InterPro" id="IPR036583">
    <property type="entry name" value="23S_rRNA_IVS_sf"/>
</dbReference>
<dbReference type="EMBL" id="JACVVX010000002">
    <property type="protein sequence ID" value="MBD0414820.1"/>
    <property type="molecule type" value="Genomic_DNA"/>
</dbReference>
<accession>A0A8J6U4Q3</accession>
<keyword evidence="2" id="KW-1185">Reference proteome</keyword>
<comment type="caution">
    <text evidence="1">The sequence shown here is derived from an EMBL/GenBank/DDBJ whole genome shotgun (WGS) entry which is preliminary data.</text>
</comment>
<dbReference type="SUPFAM" id="SSF158446">
    <property type="entry name" value="IVS-encoded protein-like"/>
    <property type="match status" value="1"/>
</dbReference>
<dbReference type="NCBIfam" id="NF008911">
    <property type="entry name" value="PRK12275.1-2"/>
    <property type="match status" value="1"/>
</dbReference>
<evidence type="ECO:0000313" key="1">
    <source>
        <dbReference type="EMBL" id="MBD0414820.1"/>
    </source>
</evidence>
<proteinExistence type="predicted"/>
<dbReference type="CDD" id="cd16377">
    <property type="entry name" value="23S_rRNA_IVP_like"/>
    <property type="match status" value="1"/>
</dbReference>
<dbReference type="PANTHER" id="PTHR38471:SF2">
    <property type="entry name" value="FOUR HELIX BUNDLE PROTEIN"/>
    <property type="match status" value="1"/>
</dbReference>
<dbReference type="NCBIfam" id="TIGR02436">
    <property type="entry name" value="four helix bundle protein"/>
    <property type="match status" value="1"/>
</dbReference>
<dbReference type="Pfam" id="PF05635">
    <property type="entry name" value="23S_rRNA_IVP"/>
    <property type="match status" value="1"/>
</dbReference>
<dbReference type="InterPro" id="IPR012657">
    <property type="entry name" value="23S_rRNA-intervening_sequence"/>
</dbReference>
<dbReference type="AlphaFoldDB" id="A0A8J6U4Q3"/>
<dbReference type="Gene3D" id="1.20.1440.60">
    <property type="entry name" value="23S rRNA-intervening sequence"/>
    <property type="match status" value="1"/>
</dbReference>
<evidence type="ECO:0000313" key="2">
    <source>
        <dbReference type="Proteomes" id="UP000643405"/>
    </source>
</evidence>
<reference evidence="1" key="1">
    <citation type="submission" date="2020-09" db="EMBL/GenBank/DDBJ databases">
        <title>Genome seq and assembly of Tianweitania sp.</title>
        <authorList>
            <person name="Chhetri G."/>
        </authorList>
    </citation>
    <scope>NUCLEOTIDE SEQUENCE</scope>
    <source>
        <strain evidence="1">Rool2</strain>
    </source>
</reference>
<dbReference type="Proteomes" id="UP000643405">
    <property type="component" value="Unassembled WGS sequence"/>
</dbReference>
<dbReference type="PANTHER" id="PTHR38471">
    <property type="entry name" value="FOUR HELIX BUNDLE PROTEIN"/>
    <property type="match status" value="1"/>
</dbReference>
<gene>
    <name evidence="1" type="ORF">ICI42_09155</name>
</gene>